<reference evidence="4" key="1">
    <citation type="journal article" date="2019" name="Int. J. Syst. Evol. Microbiol.">
        <title>The Global Catalogue of Microorganisms (GCM) 10K type strain sequencing project: providing services to taxonomists for standard genome sequencing and annotation.</title>
        <authorList>
            <consortium name="The Broad Institute Genomics Platform"/>
            <consortium name="The Broad Institute Genome Sequencing Center for Infectious Disease"/>
            <person name="Wu L."/>
            <person name="Ma J."/>
        </authorList>
    </citation>
    <scope>NUCLEOTIDE SEQUENCE [LARGE SCALE GENOMIC DNA]</scope>
    <source>
        <strain evidence="4">CCUG 55250</strain>
    </source>
</reference>
<dbReference type="EMBL" id="JBHSMA010000001">
    <property type="protein sequence ID" value="MFC5408936.1"/>
    <property type="molecule type" value="Genomic_DNA"/>
</dbReference>
<evidence type="ECO:0000313" key="3">
    <source>
        <dbReference type="EMBL" id="MFC5408936.1"/>
    </source>
</evidence>
<evidence type="ECO:0000259" key="2">
    <source>
        <dbReference type="Pfam" id="PF01757"/>
    </source>
</evidence>
<feature type="transmembrane region" description="Helical" evidence="1">
    <location>
        <begin position="325"/>
        <end position="346"/>
    </location>
</feature>
<dbReference type="Pfam" id="PF01757">
    <property type="entry name" value="Acyl_transf_3"/>
    <property type="match status" value="1"/>
</dbReference>
<dbReference type="InterPro" id="IPR050879">
    <property type="entry name" value="Acyltransferase_3"/>
</dbReference>
<feature type="transmembrane region" description="Helical" evidence="1">
    <location>
        <begin position="283"/>
        <end position="305"/>
    </location>
</feature>
<dbReference type="PANTHER" id="PTHR23028">
    <property type="entry name" value="ACETYLTRANSFERASE"/>
    <property type="match status" value="1"/>
</dbReference>
<feature type="transmembrane region" description="Helical" evidence="1">
    <location>
        <begin position="191"/>
        <end position="212"/>
    </location>
</feature>
<dbReference type="PANTHER" id="PTHR23028:SF53">
    <property type="entry name" value="ACYL_TRANSF_3 DOMAIN-CONTAINING PROTEIN"/>
    <property type="match status" value="1"/>
</dbReference>
<proteinExistence type="predicted"/>
<dbReference type="GO" id="GO:0016746">
    <property type="term" value="F:acyltransferase activity"/>
    <property type="evidence" value="ECO:0007669"/>
    <property type="project" value="UniProtKB-KW"/>
</dbReference>
<feature type="transmembrane region" description="Helical" evidence="1">
    <location>
        <begin position="12"/>
        <end position="30"/>
    </location>
</feature>
<sequence length="364" mass="41989">MSVSKPAGHLPQLDALRAFAVTFVLIFHWFPQDAWINFLPNGSIGVTLFFVLSGFLITRILIQNRNQILAGKTTHSAVYKNFIVRRALRIFPIYYLFITFVYFVLPHTSDIRQFPAYYYLYGYNILLHQTGNWPDLLSPLWSLSVEEQFYIVWPTVILLTPRSQLRNMILFTIIMGLASRILWALDGNREGVLTLTCLDSFGIGALWSYFVVEQPDAIPVFKKQLRWATLLALALFIFMLTQPYTSFFRIYQRTLISVLSLYVIVHASIGFRGIIGRILTHPALLYMGKISYGMYLYHMAVSGYLTGWVLTKASRFSPVSLHTPWIHFVSSFVLLMIVASLSWFFIEKPVNHLKRFFTYSKSAA</sequence>
<keyword evidence="1" id="KW-1133">Transmembrane helix</keyword>
<comment type="caution">
    <text evidence="3">The sequence shown here is derived from an EMBL/GenBank/DDBJ whole genome shotgun (WGS) entry which is preliminary data.</text>
</comment>
<dbReference type="Proteomes" id="UP001596106">
    <property type="component" value="Unassembled WGS sequence"/>
</dbReference>
<evidence type="ECO:0000256" key="1">
    <source>
        <dbReference type="SAM" id="Phobius"/>
    </source>
</evidence>
<gene>
    <name evidence="3" type="ORF">ACFPMF_06435</name>
</gene>
<evidence type="ECO:0000313" key="4">
    <source>
        <dbReference type="Proteomes" id="UP001596106"/>
    </source>
</evidence>
<keyword evidence="1" id="KW-0812">Transmembrane</keyword>
<dbReference type="EC" id="2.3.-.-" evidence="3"/>
<protein>
    <submittedName>
        <fullName evidence="3">Acyltransferase family protein</fullName>
        <ecNumber evidence="3">2.3.-.-</ecNumber>
    </submittedName>
</protein>
<name>A0ABW0I5Y0_9BACT</name>
<feature type="transmembrane region" description="Helical" evidence="1">
    <location>
        <begin position="83"/>
        <end position="105"/>
    </location>
</feature>
<dbReference type="InterPro" id="IPR002656">
    <property type="entry name" value="Acyl_transf_3_dom"/>
</dbReference>
<keyword evidence="3" id="KW-0808">Transferase</keyword>
<feature type="transmembrane region" description="Helical" evidence="1">
    <location>
        <begin position="167"/>
        <end position="185"/>
    </location>
</feature>
<keyword evidence="1" id="KW-0472">Membrane</keyword>
<feature type="domain" description="Acyltransferase 3" evidence="2">
    <location>
        <begin position="12"/>
        <end position="341"/>
    </location>
</feature>
<feature type="transmembrane region" description="Helical" evidence="1">
    <location>
        <begin position="42"/>
        <end position="62"/>
    </location>
</feature>
<organism evidence="3 4">
    <name type="scientific">Larkinella bovis</name>
    <dbReference type="NCBI Taxonomy" id="683041"/>
    <lineage>
        <taxon>Bacteria</taxon>
        <taxon>Pseudomonadati</taxon>
        <taxon>Bacteroidota</taxon>
        <taxon>Cytophagia</taxon>
        <taxon>Cytophagales</taxon>
        <taxon>Spirosomataceae</taxon>
        <taxon>Larkinella</taxon>
    </lineage>
</organism>
<feature type="transmembrane region" description="Helical" evidence="1">
    <location>
        <begin position="250"/>
        <end position="271"/>
    </location>
</feature>
<accession>A0ABW0I5Y0</accession>
<keyword evidence="4" id="KW-1185">Reference proteome</keyword>
<feature type="transmembrane region" description="Helical" evidence="1">
    <location>
        <begin position="224"/>
        <end position="244"/>
    </location>
</feature>
<dbReference type="RefSeq" id="WP_379842298.1">
    <property type="nucleotide sequence ID" value="NZ_JBHSMA010000001.1"/>
</dbReference>
<keyword evidence="3" id="KW-0012">Acyltransferase</keyword>